<dbReference type="GO" id="GO:0010468">
    <property type="term" value="P:regulation of gene expression"/>
    <property type="evidence" value="ECO:0007669"/>
    <property type="project" value="UniProtKB-ARBA"/>
</dbReference>
<keyword evidence="8" id="KW-0508">mRNA splicing</keyword>
<evidence type="ECO:0000259" key="10">
    <source>
        <dbReference type="PROSITE" id="PS52002"/>
    </source>
</evidence>
<comment type="function">
    <text evidence="8">Plays a role in pre-mRNA splicing as a core component of the spliceosomal U1, U2, U4 and U5 small nuclear ribonucleoproteins (snRNPs), the building blocks of the spliceosome.</text>
</comment>
<gene>
    <name evidence="11" type="ORF">A1O9_04972</name>
</gene>
<dbReference type="RefSeq" id="XP_013262712.1">
    <property type="nucleotide sequence ID" value="XM_013407258.1"/>
</dbReference>
<name>A0A072PK38_9EURO</name>
<dbReference type="VEuPathDB" id="FungiDB:A1O9_04972"/>
<evidence type="ECO:0000256" key="8">
    <source>
        <dbReference type="RuleBase" id="RU365054"/>
    </source>
</evidence>
<comment type="subunit">
    <text evidence="6">Component of the heptameric LSM1-LSM7 complex, which consists of LSM1, LSM2, LSM3, LSM4, LSM5, LSM6 and LSM7. Component of the heptameric LSM2-LSM8 complex, which consists of LSM2, LSM3, LSM4, LSM5, LSM6, LSM7 and LSM8. The LSm subunits form a seven-membered ring structure with a doughnut shape.</text>
</comment>
<evidence type="ECO:0000256" key="1">
    <source>
        <dbReference type="ARBA" id="ARBA00004123"/>
    </source>
</evidence>
<dbReference type="AlphaFoldDB" id="A0A072PK38"/>
<evidence type="ECO:0000256" key="2">
    <source>
        <dbReference type="ARBA" id="ARBA00008146"/>
    </source>
</evidence>
<accession>A0A072PK38</accession>
<feature type="non-terminal residue" evidence="11">
    <location>
        <position position="121"/>
    </location>
</feature>
<dbReference type="HOGENOM" id="CLU_123956_3_0_1"/>
<dbReference type="InterPro" id="IPR010920">
    <property type="entry name" value="LSM_dom_sf"/>
</dbReference>
<dbReference type="InterPro" id="IPR001163">
    <property type="entry name" value="Sm_dom_euk/arc"/>
</dbReference>
<evidence type="ECO:0000256" key="4">
    <source>
        <dbReference type="ARBA" id="ARBA00023242"/>
    </source>
</evidence>
<dbReference type="GO" id="GO:0005685">
    <property type="term" value="C:U1 snRNP"/>
    <property type="evidence" value="ECO:0007669"/>
    <property type="project" value="EnsemblFungi"/>
</dbReference>
<feature type="compositionally biased region" description="Basic residues" evidence="9">
    <location>
        <begin position="111"/>
        <end position="121"/>
    </location>
</feature>
<keyword evidence="8" id="KW-0507">mRNA processing</keyword>
<evidence type="ECO:0000256" key="9">
    <source>
        <dbReference type="SAM" id="MobiDB-lite"/>
    </source>
</evidence>
<dbReference type="InterPro" id="IPR047575">
    <property type="entry name" value="Sm"/>
</dbReference>
<feature type="domain" description="Sm" evidence="10">
    <location>
        <begin position="1"/>
        <end position="80"/>
    </location>
</feature>
<dbReference type="STRING" id="1182545.A0A072PK38"/>
<comment type="similarity">
    <text evidence="2 8">Belongs to the snRNP core protein family.</text>
</comment>
<dbReference type="GO" id="GO:0071014">
    <property type="term" value="C:post-mRNA release spliceosomal complex"/>
    <property type="evidence" value="ECO:0007669"/>
    <property type="project" value="EnsemblFungi"/>
</dbReference>
<dbReference type="InterPro" id="IPR027141">
    <property type="entry name" value="LSm4/Sm_D1/D3"/>
</dbReference>
<evidence type="ECO:0000313" key="12">
    <source>
        <dbReference type="Proteomes" id="UP000027920"/>
    </source>
</evidence>
<keyword evidence="3" id="KW-0677">Repeat</keyword>
<dbReference type="Proteomes" id="UP000027920">
    <property type="component" value="Unassembled WGS sequence"/>
</dbReference>
<dbReference type="GO" id="GO:0000387">
    <property type="term" value="P:spliceosomal snRNP assembly"/>
    <property type="evidence" value="ECO:0007669"/>
    <property type="project" value="UniProtKB-UniRule"/>
</dbReference>
<feature type="region of interest" description="Disordered" evidence="9">
    <location>
        <begin position="85"/>
        <end position="121"/>
    </location>
</feature>
<evidence type="ECO:0000313" key="11">
    <source>
        <dbReference type="EMBL" id="KEF60122.1"/>
    </source>
</evidence>
<dbReference type="Pfam" id="PF01423">
    <property type="entry name" value="LSM"/>
    <property type="match status" value="1"/>
</dbReference>
<comment type="subcellular location">
    <subcellularLocation>
        <location evidence="1 8">Nucleus</location>
    </subcellularLocation>
</comment>
<keyword evidence="12" id="KW-1185">Reference proteome</keyword>
<proteinExistence type="inferred from homology"/>
<dbReference type="FunFam" id="2.30.30.100:FF:000008">
    <property type="entry name" value="Small nuclear ribonucleoprotein Sm D1"/>
    <property type="match status" value="1"/>
</dbReference>
<dbReference type="GeneID" id="25279899"/>
<evidence type="ECO:0000256" key="3">
    <source>
        <dbReference type="ARBA" id="ARBA00022737"/>
    </source>
</evidence>
<evidence type="ECO:0000256" key="5">
    <source>
        <dbReference type="ARBA" id="ARBA00023274"/>
    </source>
</evidence>
<dbReference type="SMART" id="SM00651">
    <property type="entry name" value="Sm"/>
    <property type="match status" value="1"/>
</dbReference>
<dbReference type="OrthoDB" id="9626941at2759"/>
<comment type="function">
    <text evidence="7">Involved in splicing regulation. Facilitates post-transcriptional gene silencing (PTGS) by limiting the degradation of transgene aberrant RNAs by the RNA quality control (RQC) machinery, thus favoring their entry into cytoplasmic siRNA bodies where they can trigger PTGS. Does not participate in the production of small RNAs.</text>
</comment>
<organism evidence="11 12">
    <name type="scientific">Exophiala aquamarina CBS 119918</name>
    <dbReference type="NCBI Taxonomy" id="1182545"/>
    <lineage>
        <taxon>Eukaryota</taxon>
        <taxon>Fungi</taxon>
        <taxon>Dikarya</taxon>
        <taxon>Ascomycota</taxon>
        <taxon>Pezizomycotina</taxon>
        <taxon>Eurotiomycetes</taxon>
        <taxon>Chaetothyriomycetidae</taxon>
        <taxon>Chaetothyriales</taxon>
        <taxon>Herpotrichiellaceae</taxon>
        <taxon>Exophiala</taxon>
    </lineage>
</organism>
<dbReference type="InterPro" id="IPR034102">
    <property type="entry name" value="Sm_D1"/>
</dbReference>
<reference evidence="11 12" key="1">
    <citation type="submission" date="2013-03" db="EMBL/GenBank/DDBJ databases">
        <title>The Genome Sequence of Exophiala aquamarina CBS 119918.</title>
        <authorList>
            <consortium name="The Broad Institute Genomics Platform"/>
            <person name="Cuomo C."/>
            <person name="de Hoog S."/>
            <person name="Gorbushina A."/>
            <person name="Walker B."/>
            <person name="Young S.K."/>
            <person name="Zeng Q."/>
            <person name="Gargeya S."/>
            <person name="Fitzgerald M."/>
            <person name="Haas B."/>
            <person name="Abouelleil A."/>
            <person name="Allen A.W."/>
            <person name="Alvarado L."/>
            <person name="Arachchi H.M."/>
            <person name="Berlin A.M."/>
            <person name="Chapman S.B."/>
            <person name="Gainer-Dewar J."/>
            <person name="Goldberg J."/>
            <person name="Griggs A."/>
            <person name="Gujja S."/>
            <person name="Hansen M."/>
            <person name="Howarth C."/>
            <person name="Imamovic A."/>
            <person name="Ireland A."/>
            <person name="Larimer J."/>
            <person name="McCowan C."/>
            <person name="Murphy C."/>
            <person name="Pearson M."/>
            <person name="Poon T.W."/>
            <person name="Priest M."/>
            <person name="Roberts A."/>
            <person name="Saif S."/>
            <person name="Shea T."/>
            <person name="Sisk P."/>
            <person name="Sykes S."/>
            <person name="Wortman J."/>
            <person name="Nusbaum C."/>
            <person name="Birren B."/>
        </authorList>
    </citation>
    <scope>NUCLEOTIDE SEQUENCE [LARGE SCALE GENOMIC DNA]</scope>
    <source>
        <strain evidence="11 12">CBS 119918</strain>
    </source>
</reference>
<keyword evidence="4 8" id="KW-0539">Nucleus</keyword>
<feature type="non-terminal residue" evidence="11">
    <location>
        <position position="1"/>
    </location>
</feature>
<dbReference type="PROSITE" id="PS52002">
    <property type="entry name" value="SM"/>
    <property type="match status" value="1"/>
</dbReference>
<dbReference type="GO" id="GO:0003723">
    <property type="term" value="F:RNA binding"/>
    <property type="evidence" value="ECO:0007669"/>
    <property type="project" value="InterPro"/>
</dbReference>
<comment type="caution">
    <text evidence="11">The sequence shown here is derived from an EMBL/GenBank/DDBJ whole genome shotgun (WGS) entry which is preliminary data.</text>
</comment>
<dbReference type="Gene3D" id="2.30.30.100">
    <property type="match status" value="1"/>
</dbReference>
<dbReference type="EMBL" id="AMGV01000003">
    <property type="protein sequence ID" value="KEF60122.1"/>
    <property type="molecule type" value="Genomic_DNA"/>
</dbReference>
<dbReference type="CDD" id="cd01724">
    <property type="entry name" value="Sm_D1"/>
    <property type="match status" value="1"/>
</dbReference>
<protein>
    <recommendedName>
        <fullName evidence="8">Small nuclear ribonucleoprotein Sm D1</fullName>
    </recommendedName>
    <alternativeName>
        <fullName evidence="8">snRNP core protein D1</fullName>
    </alternativeName>
</protein>
<evidence type="ECO:0000256" key="7">
    <source>
        <dbReference type="ARBA" id="ARBA00054531"/>
    </source>
</evidence>
<evidence type="ECO:0000256" key="6">
    <source>
        <dbReference type="ARBA" id="ARBA00025892"/>
    </source>
</evidence>
<sequence>SVSRFLMKCANESVTIELKNGTIVSGTITSVSPQMNTALRAVKMTVKNRSNPSAPGDTVQLDTINIRGSTIRYFILPDSLPLDTLLIDDQPKPKNKARKEQEGGGAGARGARGRGGGRGRG</sequence>
<dbReference type="GO" id="GO:0005686">
    <property type="term" value="C:U2 snRNP"/>
    <property type="evidence" value="ECO:0007669"/>
    <property type="project" value="EnsemblFungi"/>
</dbReference>
<dbReference type="PANTHER" id="PTHR23338">
    <property type="entry name" value="SMALL NUCLEAR RIBONUCLEOPROTEIN SM"/>
    <property type="match status" value="1"/>
</dbReference>
<keyword evidence="5 8" id="KW-0687">Ribonucleoprotein</keyword>
<dbReference type="SUPFAM" id="SSF50182">
    <property type="entry name" value="Sm-like ribonucleoproteins"/>
    <property type="match status" value="1"/>
</dbReference>
<dbReference type="GO" id="GO:0005682">
    <property type="term" value="C:U5 snRNP"/>
    <property type="evidence" value="ECO:0007669"/>
    <property type="project" value="EnsemblFungi"/>
</dbReference>
<dbReference type="GO" id="GO:0031981">
    <property type="term" value="C:nuclear lumen"/>
    <property type="evidence" value="ECO:0007669"/>
    <property type="project" value="UniProtKB-ARBA"/>
</dbReference>